<proteinExistence type="predicted"/>
<dbReference type="Proteomes" id="UP000886674">
    <property type="component" value="Unassembled WGS sequence"/>
</dbReference>
<dbReference type="Gene3D" id="3.40.50.150">
    <property type="entry name" value="Vaccinia Virus protein VP39"/>
    <property type="match status" value="1"/>
</dbReference>
<reference evidence="1" key="1">
    <citation type="journal article" date="2021" name="Proc. Natl. Acad. Sci. U.S.A.">
        <title>Global biogeography of chemosynthetic symbionts reveals both localized and globally distributed symbiont groups. .</title>
        <authorList>
            <person name="Osvatic J.T."/>
            <person name="Wilkins L.G.E."/>
            <person name="Leibrecht L."/>
            <person name="Leray M."/>
            <person name="Zauner S."/>
            <person name="Polzin J."/>
            <person name="Camacho Y."/>
            <person name="Gros O."/>
            <person name="van Gils J.A."/>
            <person name="Eisen J.A."/>
            <person name="Petersen J.M."/>
            <person name="Yuen B."/>
        </authorList>
    </citation>
    <scope>NUCLEOTIDE SEQUENCE</scope>
    <source>
        <strain evidence="1">MAGclacostrist055</strain>
    </source>
</reference>
<organism evidence="1 2">
    <name type="scientific">Candidatus Thiodiazotropha taylori</name>
    <dbReference type="NCBI Taxonomy" id="2792791"/>
    <lineage>
        <taxon>Bacteria</taxon>
        <taxon>Pseudomonadati</taxon>
        <taxon>Pseudomonadota</taxon>
        <taxon>Gammaproteobacteria</taxon>
        <taxon>Chromatiales</taxon>
        <taxon>Sedimenticolaceae</taxon>
        <taxon>Candidatus Thiodiazotropha</taxon>
    </lineage>
</organism>
<sequence length="203" mass="22844">MTEQMLKYHSLQTQLDLHQGVPYSPNWSAEADFIQLIVDACLKLRPRQILECSSGLTTLMLARCCQINGEGRVISLEDGLQYVDNTRAYIDRYGLGSHATVVHAPLQDRVVDGALYSWYATDAIPETGIDMLVIDGPSGFIQKHSRYPVLPVCYPRLADHCAIYLDDAAREDEQAIVAMWQSRFPNLKHEFHATSRGCSVLFI</sequence>
<dbReference type="GO" id="GO:0032259">
    <property type="term" value="P:methylation"/>
    <property type="evidence" value="ECO:0007669"/>
    <property type="project" value="UniProtKB-KW"/>
</dbReference>
<dbReference type="SUPFAM" id="SSF53335">
    <property type="entry name" value="S-adenosyl-L-methionine-dependent methyltransferases"/>
    <property type="match status" value="1"/>
</dbReference>
<dbReference type="GO" id="GO:0008168">
    <property type="term" value="F:methyltransferase activity"/>
    <property type="evidence" value="ECO:0007669"/>
    <property type="project" value="UniProtKB-KW"/>
</dbReference>
<keyword evidence="1" id="KW-0808">Transferase</keyword>
<name>A0A9E4TTV1_9GAMM</name>
<gene>
    <name evidence="1" type="ORF">JAY77_09550</name>
</gene>
<dbReference type="Pfam" id="PF13578">
    <property type="entry name" value="Methyltransf_24"/>
    <property type="match status" value="1"/>
</dbReference>
<protein>
    <submittedName>
        <fullName evidence="1">Class I SAM-dependent methyltransferase</fullName>
    </submittedName>
</protein>
<dbReference type="EMBL" id="JAEPCR010000043">
    <property type="protein sequence ID" value="MCG7978373.1"/>
    <property type="molecule type" value="Genomic_DNA"/>
</dbReference>
<keyword evidence="1" id="KW-0489">Methyltransferase</keyword>
<evidence type="ECO:0000313" key="1">
    <source>
        <dbReference type="EMBL" id="MCG7978373.1"/>
    </source>
</evidence>
<comment type="caution">
    <text evidence="1">The sequence shown here is derived from an EMBL/GenBank/DDBJ whole genome shotgun (WGS) entry which is preliminary data.</text>
</comment>
<accession>A0A9E4TTV1</accession>
<dbReference type="AlphaFoldDB" id="A0A9E4TTV1"/>
<dbReference type="InterPro" id="IPR029063">
    <property type="entry name" value="SAM-dependent_MTases_sf"/>
</dbReference>
<evidence type="ECO:0000313" key="2">
    <source>
        <dbReference type="Proteomes" id="UP000886674"/>
    </source>
</evidence>